<dbReference type="EMBL" id="QKWP01001829">
    <property type="protein sequence ID" value="RIB06356.1"/>
    <property type="molecule type" value="Genomic_DNA"/>
</dbReference>
<proteinExistence type="predicted"/>
<name>A0A397UGS8_9GLOM</name>
<organism evidence="2 3">
    <name type="scientific">Gigaspora rosea</name>
    <dbReference type="NCBI Taxonomy" id="44941"/>
    <lineage>
        <taxon>Eukaryota</taxon>
        <taxon>Fungi</taxon>
        <taxon>Fungi incertae sedis</taxon>
        <taxon>Mucoromycota</taxon>
        <taxon>Glomeromycotina</taxon>
        <taxon>Glomeromycetes</taxon>
        <taxon>Diversisporales</taxon>
        <taxon>Gigasporaceae</taxon>
        <taxon>Gigaspora</taxon>
    </lineage>
</organism>
<dbReference type="SUPFAM" id="SSF56112">
    <property type="entry name" value="Protein kinase-like (PK-like)"/>
    <property type="match status" value="1"/>
</dbReference>
<keyword evidence="3" id="KW-1185">Reference proteome</keyword>
<dbReference type="InterPro" id="IPR001245">
    <property type="entry name" value="Ser-Thr/Tyr_kinase_cat_dom"/>
</dbReference>
<accession>A0A397UGS8</accession>
<keyword evidence="2" id="KW-0808">Transferase</keyword>
<dbReference type="InterPro" id="IPR011009">
    <property type="entry name" value="Kinase-like_dom_sf"/>
</dbReference>
<evidence type="ECO:0000259" key="1">
    <source>
        <dbReference type="PROSITE" id="PS50011"/>
    </source>
</evidence>
<dbReference type="PROSITE" id="PS50011">
    <property type="entry name" value="PROTEIN_KINASE_DOM"/>
    <property type="match status" value="1"/>
</dbReference>
<keyword evidence="2" id="KW-0418">Kinase</keyword>
<sequence length="254" mass="29072">MSAGNSNAENNENLGLSILVNERIQCFDSLQFRDRQKIITGNNANVESAHYDREPINGKIAIKIFKDNEHFLDDETLRKIRNEKKNGMFNISWGDLIRIARGVTNGLSWIHSNDIIHCDLVRILMGIITSLDQPRTNHEGRVYYVDPQCLNQSNECVCDKKSDIYSLGVILWELTSGTSPFSNLKDYYQVIINILKGKRESMINGTPTEYFNIYNKCWQPNPNDRTTLSDIEKALDGLERTSPVKFITNTVRPL</sequence>
<dbReference type="Proteomes" id="UP000266673">
    <property type="component" value="Unassembled WGS sequence"/>
</dbReference>
<feature type="domain" description="Protein kinase" evidence="1">
    <location>
        <begin position="1"/>
        <end position="247"/>
    </location>
</feature>
<dbReference type="Pfam" id="PF07714">
    <property type="entry name" value="PK_Tyr_Ser-Thr"/>
    <property type="match status" value="1"/>
</dbReference>
<reference evidence="2 3" key="1">
    <citation type="submission" date="2018-06" db="EMBL/GenBank/DDBJ databases">
        <title>Comparative genomics reveals the genomic features of Rhizophagus irregularis, R. cerebriforme, R. diaphanum and Gigaspora rosea, and their symbiotic lifestyle signature.</title>
        <authorList>
            <person name="Morin E."/>
            <person name="San Clemente H."/>
            <person name="Chen E.C.H."/>
            <person name="De La Providencia I."/>
            <person name="Hainaut M."/>
            <person name="Kuo A."/>
            <person name="Kohler A."/>
            <person name="Murat C."/>
            <person name="Tang N."/>
            <person name="Roy S."/>
            <person name="Loubradou J."/>
            <person name="Henrissat B."/>
            <person name="Grigoriev I.V."/>
            <person name="Corradi N."/>
            <person name="Roux C."/>
            <person name="Martin F.M."/>
        </authorList>
    </citation>
    <scope>NUCLEOTIDE SEQUENCE [LARGE SCALE GENOMIC DNA]</scope>
    <source>
        <strain evidence="2 3">DAOM 194757</strain>
    </source>
</reference>
<evidence type="ECO:0000313" key="2">
    <source>
        <dbReference type="EMBL" id="RIB06356.1"/>
    </source>
</evidence>
<dbReference type="PANTHER" id="PTHR44329">
    <property type="entry name" value="SERINE/THREONINE-PROTEIN KINASE TNNI3K-RELATED"/>
    <property type="match status" value="1"/>
</dbReference>
<dbReference type="Gene3D" id="1.10.510.10">
    <property type="entry name" value="Transferase(Phosphotransferase) domain 1"/>
    <property type="match status" value="2"/>
</dbReference>
<evidence type="ECO:0000313" key="3">
    <source>
        <dbReference type="Proteomes" id="UP000266673"/>
    </source>
</evidence>
<dbReference type="GO" id="GO:0004674">
    <property type="term" value="F:protein serine/threonine kinase activity"/>
    <property type="evidence" value="ECO:0007669"/>
    <property type="project" value="TreeGrafter"/>
</dbReference>
<dbReference type="AlphaFoldDB" id="A0A397UGS8"/>
<comment type="caution">
    <text evidence="2">The sequence shown here is derived from an EMBL/GenBank/DDBJ whole genome shotgun (WGS) entry which is preliminary data.</text>
</comment>
<dbReference type="InterPro" id="IPR000719">
    <property type="entry name" value="Prot_kinase_dom"/>
</dbReference>
<dbReference type="OrthoDB" id="4062651at2759"/>
<gene>
    <name evidence="2" type="ORF">C2G38_2217337</name>
</gene>
<dbReference type="InterPro" id="IPR051681">
    <property type="entry name" value="Ser/Thr_Kinases-Pseudokinases"/>
</dbReference>
<protein>
    <submittedName>
        <fullName evidence="2">Kinase-like domain-containing protein</fullName>
    </submittedName>
</protein>
<dbReference type="GO" id="GO:0005524">
    <property type="term" value="F:ATP binding"/>
    <property type="evidence" value="ECO:0007669"/>
    <property type="project" value="InterPro"/>
</dbReference>
<dbReference type="STRING" id="44941.A0A397UGS8"/>